<keyword evidence="1" id="KW-0472">Membrane</keyword>
<dbReference type="GeneID" id="39866277"/>
<keyword evidence="1" id="KW-1133">Transmembrane helix</keyword>
<dbReference type="AlphaFoldDB" id="A0A1D3JJY5"/>
<proteinExistence type="predicted"/>
<accession>A0A1D3JJY5</accession>
<dbReference type="Pfam" id="PF12420">
    <property type="entry name" value="DUF3671"/>
    <property type="match status" value="1"/>
</dbReference>
<feature type="transmembrane region" description="Helical" evidence="1">
    <location>
        <begin position="6"/>
        <end position="27"/>
    </location>
</feature>
<feature type="transmembrane region" description="Helical" evidence="1">
    <location>
        <begin position="160"/>
        <end position="178"/>
    </location>
</feature>
<dbReference type="EMBL" id="LT594622">
    <property type="protein sequence ID" value="SBT86838.1"/>
    <property type="molecule type" value="Genomic_DNA"/>
</dbReference>
<dbReference type="KEGG" id="pmal:PMUG01_01012500"/>
<dbReference type="VEuPathDB" id="PlasmoDB:PmUG01_01012500"/>
<evidence type="ECO:0000256" key="1">
    <source>
        <dbReference type="SAM" id="Phobius"/>
    </source>
</evidence>
<keyword evidence="1" id="KW-0812">Transmembrane</keyword>
<keyword evidence="3" id="KW-1185">Reference proteome</keyword>
<reference evidence="2 3" key="1">
    <citation type="submission" date="2016-06" db="EMBL/GenBank/DDBJ databases">
        <authorList>
            <consortium name="Pathogen Informatics"/>
        </authorList>
    </citation>
    <scope>NUCLEOTIDE SEQUENCE [LARGE SCALE GENOMIC DNA]</scope>
</reference>
<sequence>MGKKIKSLLFVKIFCFVLLSWTGLFYIDKSTFNKCIDEKYNYVRKLNKRTCRLLSKSKKNSNSGIVWLKEMSNNGESEKKYVSTGEKVAKVKNKNSNISSLKKGQYYKQVIDYNNGFFDGKHFQFERKLVKKIDHDDYIKKNRMIATIASEKLKFRKYRYIVYIFIPILLVGIGMPILQKYKCLPQPGDRIYEALKLKDWWDKALNAVIGNARHHFFYIAYGVILIAIVILIITVIFKILTNKEKYNKIKLMAQLNE</sequence>
<dbReference type="Proteomes" id="UP000219813">
    <property type="component" value="Chromosome 1"/>
</dbReference>
<protein>
    <submittedName>
        <fullName evidence="2">Fam-m protein</fullName>
    </submittedName>
</protein>
<evidence type="ECO:0000313" key="2">
    <source>
        <dbReference type="EMBL" id="SBT86838.1"/>
    </source>
</evidence>
<organism evidence="2 3">
    <name type="scientific">Plasmodium malariae</name>
    <dbReference type="NCBI Taxonomy" id="5858"/>
    <lineage>
        <taxon>Eukaryota</taxon>
        <taxon>Sar</taxon>
        <taxon>Alveolata</taxon>
        <taxon>Apicomplexa</taxon>
        <taxon>Aconoidasida</taxon>
        <taxon>Haemosporida</taxon>
        <taxon>Plasmodiidae</taxon>
        <taxon>Plasmodium</taxon>
        <taxon>Plasmodium (Plasmodium)</taxon>
    </lineage>
</organism>
<evidence type="ECO:0000313" key="3">
    <source>
        <dbReference type="Proteomes" id="UP000219813"/>
    </source>
</evidence>
<dbReference type="OrthoDB" id="10669034at2759"/>
<name>A0A1D3JJY5_PLAMA</name>
<dbReference type="RefSeq" id="XP_028859928.1">
    <property type="nucleotide sequence ID" value="XM_029007432.1"/>
</dbReference>
<dbReference type="InterPro" id="IPR022139">
    <property type="entry name" value="Fam-L/Fam-M-like_plasmodium"/>
</dbReference>
<gene>
    <name evidence="2" type="primary">PmUG01_01012500</name>
    <name evidence="2" type="ORF">PMUG01_01012500</name>
</gene>
<feature type="transmembrane region" description="Helical" evidence="1">
    <location>
        <begin position="216"/>
        <end position="240"/>
    </location>
</feature>